<feature type="domain" description="Glycosyltransferase subfamily 4-like N-terminal" evidence="1">
    <location>
        <begin position="17"/>
        <end position="164"/>
    </location>
</feature>
<dbReference type="PANTHER" id="PTHR12526:SF636">
    <property type="entry name" value="BLL3647 PROTEIN"/>
    <property type="match status" value="1"/>
</dbReference>
<dbReference type="Gene3D" id="3.40.50.2000">
    <property type="entry name" value="Glycogen Phosphorylase B"/>
    <property type="match status" value="2"/>
</dbReference>
<dbReference type="OrthoDB" id="9802525at2"/>
<reference evidence="2 3" key="1">
    <citation type="submission" date="2018-05" db="EMBL/GenBank/DDBJ databases">
        <title>Lujinxingia marina gen. nov. sp. nov., a new facultative anaerobic member of the class Deltaproteobacteria, and proposal of Lujinxingaceae fam. nov.</title>
        <authorList>
            <person name="Li C.-M."/>
        </authorList>
    </citation>
    <scope>NUCLEOTIDE SEQUENCE [LARGE SCALE GENOMIC DNA]</scope>
    <source>
        <strain evidence="2 3">B210</strain>
    </source>
</reference>
<proteinExistence type="predicted"/>
<accession>A0A328C8D2</accession>
<name>A0A328C8D2_9DELT</name>
<keyword evidence="3" id="KW-1185">Reference proteome</keyword>
<sequence>MNLVVLTSSYPRFEGDGAGAFVARWCESLVARGHRVRVLCFRGPEARGGVRRGVDLRFVPYAPRPWERLFFGQGGPENLEREPGLAALAVPAVAAMFGAALAEVRRERCDRVVGHWVLPGGLVARAVERVTGVPSAIVGHSGGVHALGGLPAAVSARLARAALAGPLTMSSAPLAATLARLAGAPGRGGATPVAPMGYDGPAPEGAPGVDAWRGDGALRVGFMGRLVPIKGVDRAIRAVQELRSAGLDVTLEIAGEGAERRRLERPGGEEGVCFRGHLSGAEKASFLHRLDVFVMPSRRMASGRHEGMPVSLLEAAGVGAVPVVGEVPGVERWLAEPDWQVAQRADELRGALRRVAELKARSPEGYLALRAQTRARVESLCWPAYAARWERWLESPQRGFWDAPGAVAVEG</sequence>
<dbReference type="RefSeq" id="WP_111729626.1">
    <property type="nucleotide sequence ID" value="NZ_QHKO01000003.1"/>
</dbReference>
<protein>
    <recommendedName>
        <fullName evidence="1">Glycosyltransferase subfamily 4-like N-terminal domain-containing protein</fullName>
    </recommendedName>
</protein>
<dbReference type="SUPFAM" id="SSF53756">
    <property type="entry name" value="UDP-Glycosyltransferase/glycogen phosphorylase"/>
    <property type="match status" value="1"/>
</dbReference>
<dbReference type="InterPro" id="IPR028098">
    <property type="entry name" value="Glyco_trans_4-like_N"/>
</dbReference>
<dbReference type="GO" id="GO:0016757">
    <property type="term" value="F:glycosyltransferase activity"/>
    <property type="evidence" value="ECO:0007669"/>
    <property type="project" value="TreeGrafter"/>
</dbReference>
<comment type="caution">
    <text evidence="2">The sequence shown here is derived from an EMBL/GenBank/DDBJ whole genome shotgun (WGS) entry which is preliminary data.</text>
</comment>
<dbReference type="Pfam" id="PF13579">
    <property type="entry name" value="Glyco_trans_4_4"/>
    <property type="match status" value="1"/>
</dbReference>
<evidence type="ECO:0000259" key="1">
    <source>
        <dbReference type="Pfam" id="PF13579"/>
    </source>
</evidence>
<dbReference type="EMBL" id="QHKO01000003">
    <property type="protein sequence ID" value="RAL23098.1"/>
    <property type="molecule type" value="Genomic_DNA"/>
</dbReference>
<dbReference type="Pfam" id="PF13692">
    <property type="entry name" value="Glyco_trans_1_4"/>
    <property type="match status" value="1"/>
</dbReference>
<dbReference type="AlphaFoldDB" id="A0A328C8D2"/>
<evidence type="ECO:0000313" key="3">
    <source>
        <dbReference type="Proteomes" id="UP000249169"/>
    </source>
</evidence>
<gene>
    <name evidence="2" type="ORF">DL240_09435</name>
</gene>
<dbReference type="Proteomes" id="UP000249169">
    <property type="component" value="Unassembled WGS sequence"/>
</dbReference>
<organism evidence="2 3">
    <name type="scientific">Lujinxingia litoralis</name>
    <dbReference type="NCBI Taxonomy" id="2211119"/>
    <lineage>
        <taxon>Bacteria</taxon>
        <taxon>Deltaproteobacteria</taxon>
        <taxon>Bradymonadales</taxon>
        <taxon>Lujinxingiaceae</taxon>
        <taxon>Lujinxingia</taxon>
    </lineage>
</organism>
<dbReference type="PANTHER" id="PTHR12526">
    <property type="entry name" value="GLYCOSYLTRANSFERASE"/>
    <property type="match status" value="1"/>
</dbReference>
<evidence type="ECO:0000313" key="2">
    <source>
        <dbReference type="EMBL" id="RAL23098.1"/>
    </source>
</evidence>